<dbReference type="AlphaFoldDB" id="A0A9W4ST78"/>
<feature type="region of interest" description="Disordered" evidence="1">
    <location>
        <begin position="49"/>
        <end position="81"/>
    </location>
</feature>
<gene>
    <name evidence="2" type="ORF">FWILDA_LOCUS9689</name>
</gene>
<proteinExistence type="predicted"/>
<name>A0A9W4ST78_9GLOM</name>
<accession>A0A9W4ST78</accession>
<dbReference type="OrthoDB" id="2404301at2759"/>
<protein>
    <submittedName>
        <fullName evidence="2">15570_t:CDS:1</fullName>
    </submittedName>
</protein>
<evidence type="ECO:0000256" key="1">
    <source>
        <dbReference type="SAM" id="MobiDB-lite"/>
    </source>
</evidence>
<comment type="caution">
    <text evidence="2">The sequence shown here is derived from an EMBL/GenBank/DDBJ whole genome shotgun (WGS) entry which is preliminary data.</text>
</comment>
<evidence type="ECO:0000313" key="2">
    <source>
        <dbReference type="EMBL" id="CAI2180653.1"/>
    </source>
</evidence>
<sequence>MIEDSTFLQFEEEEEEEEKNNNIALEIPTHEVRVLIIEQLFDLKDIDIANNKNNDNSSNSENDNSDNNSYSDSNSSDDNNDYDIELLTENIYLMIKKYYNNFFIFCNFFEDR</sequence>
<feature type="region of interest" description="Disordered" evidence="1">
    <location>
        <begin position="1"/>
        <end position="22"/>
    </location>
</feature>
<dbReference type="Proteomes" id="UP001153678">
    <property type="component" value="Unassembled WGS sequence"/>
</dbReference>
<organism evidence="2 3">
    <name type="scientific">Funneliformis geosporum</name>
    <dbReference type="NCBI Taxonomy" id="1117311"/>
    <lineage>
        <taxon>Eukaryota</taxon>
        <taxon>Fungi</taxon>
        <taxon>Fungi incertae sedis</taxon>
        <taxon>Mucoromycota</taxon>
        <taxon>Glomeromycotina</taxon>
        <taxon>Glomeromycetes</taxon>
        <taxon>Glomerales</taxon>
        <taxon>Glomeraceae</taxon>
        <taxon>Funneliformis</taxon>
    </lineage>
</organism>
<dbReference type="EMBL" id="CAMKVN010002339">
    <property type="protein sequence ID" value="CAI2180653.1"/>
    <property type="molecule type" value="Genomic_DNA"/>
</dbReference>
<keyword evidence="3" id="KW-1185">Reference proteome</keyword>
<feature type="compositionally biased region" description="Low complexity" evidence="1">
    <location>
        <begin position="50"/>
        <end position="77"/>
    </location>
</feature>
<evidence type="ECO:0000313" key="3">
    <source>
        <dbReference type="Proteomes" id="UP001153678"/>
    </source>
</evidence>
<reference evidence="2" key="1">
    <citation type="submission" date="2022-08" db="EMBL/GenBank/DDBJ databases">
        <authorList>
            <person name="Kallberg Y."/>
            <person name="Tangrot J."/>
            <person name="Rosling A."/>
        </authorList>
    </citation>
    <scope>NUCLEOTIDE SEQUENCE</scope>
    <source>
        <strain evidence="2">Wild A</strain>
    </source>
</reference>